<organism evidence="3 4">
    <name type="scientific">Methylobacterium brachiatum</name>
    <dbReference type="NCBI Taxonomy" id="269660"/>
    <lineage>
        <taxon>Bacteria</taxon>
        <taxon>Pseudomonadati</taxon>
        <taxon>Pseudomonadota</taxon>
        <taxon>Alphaproteobacteria</taxon>
        <taxon>Hyphomicrobiales</taxon>
        <taxon>Methylobacteriaceae</taxon>
        <taxon>Methylobacterium</taxon>
    </lineage>
</organism>
<feature type="domain" description="SPW repeat-containing integral membrane" evidence="2">
    <location>
        <begin position="24"/>
        <end position="115"/>
    </location>
</feature>
<keyword evidence="1" id="KW-0812">Transmembrane</keyword>
<dbReference type="EMBL" id="JAUSWL010000001">
    <property type="protein sequence ID" value="MDQ0541425.1"/>
    <property type="molecule type" value="Genomic_DNA"/>
</dbReference>
<dbReference type="Pfam" id="PF03779">
    <property type="entry name" value="SPW"/>
    <property type="match status" value="1"/>
</dbReference>
<comment type="caution">
    <text evidence="3">The sequence shown here is derived from an EMBL/GenBank/DDBJ whole genome shotgun (WGS) entry which is preliminary data.</text>
</comment>
<keyword evidence="1" id="KW-0472">Membrane</keyword>
<accession>A0AAJ1WUP3</accession>
<dbReference type="Proteomes" id="UP001223420">
    <property type="component" value="Unassembled WGS sequence"/>
</dbReference>
<evidence type="ECO:0000256" key="1">
    <source>
        <dbReference type="SAM" id="Phobius"/>
    </source>
</evidence>
<evidence type="ECO:0000313" key="4">
    <source>
        <dbReference type="Proteomes" id="UP001223420"/>
    </source>
</evidence>
<reference evidence="3" key="1">
    <citation type="submission" date="2023-07" db="EMBL/GenBank/DDBJ databases">
        <title>Genomic Encyclopedia of Type Strains, Phase IV (KMG-IV): sequencing the most valuable type-strain genomes for metagenomic binning, comparative biology and taxonomic classification.</title>
        <authorList>
            <person name="Goeker M."/>
        </authorList>
    </citation>
    <scope>NUCLEOTIDE SEQUENCE</scope>
    <source>
        <strain evidence="3">DSM 19569</strain>
    </source>
</reference>
<gene>
    <name evidence="3" type="ORF">QO001_000333</name>
</gene>
<keyword evidence="1" id="KW-1133">Transmembrane helix</keyword>
<dbReference type="RefSeq" id="WP_230365003.1">
    <property type="nucleotide sequence ID" value="NZ_JAJALK010000001.1"/>
</dbReference>
<feature type="transmembrane region" description="Helical" evidence="1">
    <location>
        <begin position="102"/>
        <end position="119"/>
    </location>
</feature>
<name>A0AAJ1WUP3_9HYPH</name>
<proteinExistence type="predicted"/>
<protein>
    <recommendedName>
        <fullName evidence="2">SPW repeat-containing integral membrane domain-containing protein</fullName>
    </recommendedName>
</protein>
<dbReference type="AlphaFoldDB" id="A0AAJ1WUP3"/>
<sequence length="125" mass="13007">MSSPNHRATAAPPAWHGIGLPAGTLQAAAGAALVLAAWVMISTDQSRAAASALVPGLLITTLYGADRFCFRAVLERAVLLIGIWALVAPWVLGFAANDNATWAHLAFGCMATISAAAWLRRADAR</sequence>
<feature type="transmembrane region" description="Helical" evidence="1">
    <location>
        <begin position="77"/>
        <end position="96"/>
    </location>
</feature>
<evidence type="ECO:0000259" key="2">
    <source>
        <dbReference type="Pfam" id="PF03779"/>
    </source>
</evidence>
<dbReference type="InterPro" id="IPR005530">
    <property type="entry name" value="SPW"/>
</dbReference>
<feature type="transmembrane region" description="Helical" evidence="1">
    <location>
        <begin position="20"/>
        <end position="41"/>
    </location>
</feature>
<evidence type="ECO:0000313" key="3">
    <source>
        <dbReference type="EMBL" id="MDQ0541425.1"/>
    </source>
</evidence>